<keyword evidence="5" id="KW-0378">Hydrolase</keyword>
<evidence type="ECO:0000259" key="7">
    <source>
        <dbReference type="PROSITE" id="PS50600"/>
    </source>
</evidence>
<sequence>MMSQVYIGTFDAGAAEVKFDSKRITFMLGKPTPGSNSYVYAHLAVTALKRFEVDKDRGTLCMWGMWDLHFADELNGAYMPFLSHMDAEASIFMQFNKADFPRSSWPSDILKVHPKFAQLIHFTSGHMGRPLAAHAPTAAKKPAPKPKAPSSQGGRQQKAAVSGGAGSSSGDMQQTLTGGRYTPLALQPSGDSNRVVLVYPDEQAKDAVTLTDEELQRLVENEYLNDTLVDYKLKQIQASLSPALLERCHFFNSFFFKRLMQSIGGNKRLKDPAAIAEGYKAVQRWTKSVDLFAKDFVFVPINDGEASVEEEAASAQGAVGGVTAPQFDDDDAVVNPPSTDVTTTRRADQLSPAALLPAAARPGREPCIMYLDSMGGSKQKAFHLLKIYLDLERKDKEAKGTAGKPLKVEGAGSVDLTAEVHEYRGEFDKMPEYDIEVPHQNNSVDCGLYMLQFVSRVAHEQPDLAGARKRRWEEAECQGGGKLGLKDLSPHDITEMRSDMYMTIKALGEEQQAKKKVKAEGKAEGAPSVAAGVADGKRKRSKKINDEDDDEC</sequence>
<evidence type="ECO:0000256" key="5">
    <source>
        <dbReference type="ARBA" id="ARBA00022801"/>
    </source>
</evidence>
<dbReference type="PROSITE" id="PS50600">
    <property type="entry name" value="ULP_PROTEASE"/>
    <property type="match status" value="1"/>
</dbReference>
<keyword evidence="3 8" id="KW-0645">Protease</keyword>
<feature type="region of interest" description="Disordered" evidence="6">
    <location>
        <begin position="133"/>
        <end position="187"/>
    </location>
</feature>
<dbReference type="EMBL" id="JWZX01002959">
    <property type="protein sequence ID" value="KOO25560.1"/>
    <property type="molecule type" value="Genomic_DNA"/>
</dbReference>
<dbReference type="PANTHER" id="PTHR46896">
    <property type="entry name" value="SENTRIN-SPECIFIC PROTEASE"/>
    <property type="match status" value="1"/>
</dbReference>
<evidence type="ECO:0000313" key="8">
    <source>
        <dbReference type="EMBL" id="KOO25560.1"/>
    </source>
</evidence>
<keyword evidence="9" id="KW-1185">Reference proteome</keyword>
<dbReference type="OrthoDB" id="442460at2759"/>
<feature type="compositionally biased region" description="Basic and acidic residues" evidence="6">
    <location>
        <begin position="511"/>
        <end position="523"/>
    </location>
</feature>
<keyword evidence="4" id="KW-0833">Ubl conjugation pathway</keyword>
<dbReference type="InterPro" id="IPR051947">
    <property type="entry name" value="Sentrin-specific_protease"/>
</dbReference>
<dbReference type="GO" id="GO:0016926">
    <property type="term" value="P:protein desumoylation"/>
    <property type="evidence" value="ECO:0007669"/>
    <property type="project" value="TreeGrafter"/>
</dbReference>
<proteinExistence type="inferred from homology"/>
<keyword evidence="2" id="KW-0597">Phosphoprotein</keyword>
<dbReference type="Gene3D" id="3.40.395.10">
    <property type="entry name" value="Adenoviral Proteinase, Chain A"/>
    <property type="match status" value="2"/>
</dbReference>
<name>A0A0M0JGI5_9EUKA</name>
<evidence type="ECO:0000256" key="1">
    <source>
        <dbReference type="ARBA" id="ARBA00005234"/>
    </source>
</evidence>
<dbReference type="Proteomes" id="UP000037460">
    <property type="component" value="Unassembled WGS sequence"/>
</dbReference>
<comment type="caution">
    <text evidence="8">The sequence shown here is derived from an EMBL/GenBank/DDBJ whole genome shotgun (WGS) entry which is preliminary data.</text>
</comment>
<dbReference type="GO" id="GO:0005737">
    <property type="term" value="C:cytoplasm"/>
    <property type="evidence" value="ECO:0007669"/>
    <property type="project" value="TreeGrafter"/>
</dbReference>
<dbReference type="SUPFAM" id="SSF54001">
    <property type="entry name" value="Cysteine proteinases"/>
    <property type="match status" value="1"/>
</dbReference>
<feature type="region of interest" description="Disordered" evidence="6">
    <location>
        <begin position="326"/>
        <end position="346"/>
    </location>
</feature>
<accession>A0A0M0JGI5</accession>
<dbReference type="InterPro" id="IPR038765">
    <property type="entry name" value="Papain-like_cys_pep_sf"/>
</dbReference>
<organism evidence="8 9">
    <name type="scientific">Chrysochromulina tobinii</name>
    <dbReference type="NCBI Taxonomy" id="1460289"/>
    <lineage>
        <taxon>Eukaryota</taxon>
        <taxon>Haptista</taxon>
        <taxon>Haptophyta</taxon>
        <taxon>Prymnesiophyceae</taxon>
        <taxon>Prymnesiales</taxon>
        <taxon>Chrysochromulinaceae</taxon>
        <taxon>Chrysochromulina</taxon>
    </lineage>
</organism>
<comment type="similarity">
    <text evidence="1">Belongs to the peptidase C48 family.</text>
</comment>
<reference evidence="9" key="1">
    <citation type="journal article" date="2015" name="PLoS Genet.">
        <title>Genome Sequence and Transcriptome Analyses of Chrysochromulina tobin: Metabolic Tools for Enhanced Algal Fitness in the Prominent Order Prymnesiales (Haptophyceae).</title>
        <authorList>
            <person name="Hovde B.T."/>
            <person name="Deodato C.R."/>
            <person name="Hunsperger H.M."/>
            <person name="Ryken S.A."/>
            <person name="Yost W."/>
            <person name="Jha R.K."/>
            <person name="Patterson J."/>
            <person name="Monnat R.J. Jr."/>
            <person name="Barlow S.B."/>
            <person name="Starkenburg S.R."/>
            <person name="Cattolico R.A."/>
        </authorList>
    </citation>
    <scope>NUCLEOTIDE SEQUENCE</scope>
    <source>
        <strain evidence="9">CCMP291</strain>
    </source>
</reference>
<dbReference type="InterPro" id="IPR003653">
    <property type="entry name" value="Peptidase_C48_C"/>
</dbReference>
<dbReference type="Pfam" id="PF02902">
    <property type="entry name" value="Peptidase_C48"/>
    <property type="match status" value="2"/>
</dbReference>
<dbReference type="GO" id="GO:0006508">
    <property type="term" value="P:proteolysis"/>
    <property type="evidence" value="ECO:0007669"/>
    <property type="project" value="UniProtKB-KW"/>
</dbReference>
<dbReference type="GO" id="GO:0005634">
    <property type="term" value="C:nucleus"/>
    <property type="evidence" value="ECO:0007669"/>
    <property type="project" value="TreeGrafter"/>
</dbReference>
<evidence type="ECO:0000256" key="2">
    <source>
        <dbReference type="ARBA" id="ARBA00022553"/>
    </source>
</evidence>
<feature type="domain" description="Ubiquitin-like protease family profile" evidence="7">
    <location>
        <begin position="208"/>
        <end position="457"/>
    </location>
</feature>
<evidence type="ECO:0000256" key="6">
    <source>
        <dbReference type="SAM" id="MobiDB-lite"/>
    </source>
</evidence>
<evidence type="ECO:0000256" key="4">
    <source>
        <dbReference type="ARBA" id="ARBA00022786"/>
    </source>
</evidence>
<dbReference type="PANTHER" id="PTHR46896:SF3">
    <property type="entry name" value="FI06413P-RELATED"/>
    <property type="match status" value="1"/>
</dbReference>
<evidence type="ECO:0000256" key="3">
    <source>
        <dbReference type="ARBA" id="ARBA00022670"/>
    </source>
</evidence>
<gene>
    <name evidence="8" type="ORF">Ctob_007578</name>
</gene>
<feature type="region of interest" description="Disordered" evidence="6">
    <location>
        <begin position="511"/>
        <end position="552"/>
    </location>
</feature>
<dbReference type="AlphaFoldDB" id="A0A0M0JGI5"/>
<dbReference type="GO" id="GO:0070139">
    <property type="term" value="F:SUMO-specific endopeptidase activity"/>
    <property type="evidence" value="ECO:0007669"/>
    <property type="project" value="TreeGrafter"/>
</dbReference>
<evidence type="ECO:0000313" key="9">
    <source>
        <dbReference type="Proteomes" id="UP000037460"/>
    </source>
</evidence>
<protein>
    <submittedName>
        <fullName evidence="8">Sentrin-specific protease 7</fullName>
    </submittedName>
</protein>